<gene>
    <name evidence="3" type="ORF">ASPCADRAFT_208951</name>
</gene>
<evidence type="ECO:0000313" key="4">
    <source>
        <dbReference type="Proteomes" id="UP000188318"/>
    </source>
</evidence>
<sequence>MSTAEPSSLPRILHIPRSDEPNTFVLLHVLRPRSDALDLNLTATEGEFPYNGVVRQAQLQTYRSKYYQGTDDDWTQIMLHALGQIGTPTDGSNPSGVELSASIARQASEGNELVIIIRRRIHTITQRLGSIILRQDDEQAIQLFDWCAVAVTRADFLEQRLSTLRQQYHTAENTINLLNQQIKDLIEAKDRHEDQLMTNFTQVLNQKKLKIRNQQRLLASAKVDRDEVGRDRAASSSVDTKRVKRDISRISDEELESEEEGRTKHHPNLGETDTDDGQTSTPQPLGEDDTTDEDMPTPPNVKWGDREQHSSKKAYNSPMAQRQSPPLRRELPFTRVSESRNGAVGSLPHQQDNALESAGETDDDEL</sequence>
<keyword evidence="1" id="KW-0175">Coiled coil</keyword>
<dbReference type="Proteomes" id="UP000188318">
    <property type="component" value="Unassembled WGS sequence"/>
</dbReference>
<dbReference type="OrthoDB" id="8064436at2759"/>
<dbReference type="PANTHER" id="PTHR42067:SF1">
    <property type="entry name" value="MITOTIC APPARATUS PROTEIN P62"/>
    <property type="match status" value="1"/>
</dbReference>
<dbReference type="EMBL" id="KV907502">
    <property type="protein sequence ID" value="OOF94446.1"/>
    <property type="molecule type" value="Genomic_DNA"/>
</dbReference>
<dbReference type="STRING" id="602072.A0A1R3RIZ8"/>
<dbReference type="OMA" id="IQLFDWS"/>
<feature type="coiled-coil region" evidence="1">
    <location>
        <begin position="154"/>
        <end position="195"/>
    </location>
</feature>
<evidence type="ECO:0000313" key="3">
    <source>
        <dbReference type="EMBL" id="OOF94446.1"/>
    </source>
</evidence>
<keyword evidence="4" id="KW-1185">Reference proteome</keyword>
<evidence type="ECO:0000256" key="1">
    <source>
        <dbReference type="SAM" id="Coils"/>
    </source>
</evidence>
<dbReference type="InterPro" id="IPR014751">
    <property type="entry name" value="XRCC4-like_C"/>
</dbReference>
<feature type="region of interest" description="Disordered" evidence="2">
    <location>
        <begin position="222"/>
        <end position="366"/>
    </location>
</feature>
<organism evidence="3 4">
    <name type="scientific">Aspergillus carbonarius (strain ITEM 5010)</name>
    <dbReference type="NCBI Taxonomy" id="602072"/>
    <lineage>
        <taxon>Eukaryota</taxon>
        <taxon>Fungi</taxon>
        <taxon>Dikarya</taxon>
        <taxon>Ascomycota</taxon>
        <taxon>Pezizomycotina</taxon>
        <taxon>Eurotiomycetes</taxon>
        <taxon>Eurotiomycetidae</taxon>
        <taxon>Eurotiales</taxon>
        <taxon>Aspergillaceae</taxon>
        <taxon>Aspergillus</taxon>
        <taxon>Aspergillus subgen. Circumdati</taxon>
    </lineage>
</organism>
<accession>A0A1R3RIZ8</accession>
<evidence type="ECO:0000256" key="2">
    <source>
        <dbReference type="SAM" id="MobiDB-lite"/>
    </source>
</evidence>
<dbReference type="AlphaFoldDB" id="A0A1R3RIZ8"/>
<reference evidence="4" key="1">
    <citation type="journal article" date="2017" name="Genome Biol.">
        <title>Comparative genomics reveals high biological diversity and specific adaptations in the industrially and medically important fungal genus Aspergillus.</title>
        <authorList>
            <person name="de Vries R.P."/>
            <person name="Riley R."/>
            <person name="Wiebenga A."/>
            <person name="Aguilar-Osorio G."/>
            <person name="Amillis S."/>
            <person name="Uchima C.A."/>
            <person name="Anderluh G."/>
            <person name="Asadollahi M."/>
            <person name="Askin M."/>
            <person name="Barry K."/>
            <person name="Battaglia E."/>
            <person name="Bayram O."/>
            <person name="Benocci T."/>
            <person name="Braus-Stromeyer S.A."/>
            <person name="Caldana C."/>
            <person name="Canovas D."/>
            <person name="Cerqueira G.C."/>
            <person name="Chen F."/>
            <person name="Chen W."/>
            <person name="Choi C."/>
            <person name="Clum A."/>
            <person name="Dos Santos R.A."/>
            <person name="Damasio A.R."/>
            <person name="Diallinas G."/>
            <person name="Emri T."/>
            <person name="Fekete E."/>
            <person name="Flipphi M."/>
            <person name="Freyberg S."/>
            <person name="Gallo A."/>
            <person name="Gournas C."/>
            <person name="Habgood R."/>
            <person name="Hainaut M."/>
            <person name="Harispe M.L."/>
            <person name="Henrissat B."/>
            <person name="Hilden K.S."/>
            <person name="Hope R."/>
            <person name="Hossain A."/>
            <person name="Karabika E."/>
            <person name="Karaffa L."/>
            <person name="Karanyi Z."/>
            <person name="Krasevec N."/>
            <person name="Kuo A."/>
            <person name="Kusch H."/>
            <person name="LaButti K."/>
            <person name="Lagendijk E.L."/>
            <person name="Lapidus A."/>
            <person name="Levasseur A."/>
            <person name="Lindquist E."/>
            <person name="Lipzen A."/>
            <person name="Logrieco A.F."/>
            <person name="MacCabe A."/>
            <person name="Maekelae M.R."/>
            <person name="Malavazi I."/>
            <person name="Melin P."/>
            <person name="Meyer V."/>
            <person name="Mielnichuk N."/>
            <person name="Miskei M."/>
            <person name="Molnar A.P."/>
            <person name="Mule G."/>
            <person name="Ngan C.Y."/>
            <person name="Orejas M."/>
            <person name="Orosz E."/>
            <person name="Ouedraogo J.P."/>
            <person name="Overkamp K.M."/>
            <person name="Park H.-S."/>
            <person name="Perrone G."/>
            <person name="Piumi F."/>
            <person name="Punt P.J."/>
            <person name="Ram A.F."/>
            <person name="Ramon A."/>
            <person name="Rauscher S."/>
            <person name="Record E."/>
            <person name="Riano-Pachon D.M."/>
            <person name="Robert V."/>
            <person name="Roehrig J."/>
            <person name="Ruller R."/>
            <person name="Salamov A."/>
            <person name="Salih N.S."/>
            <person name="Samson R.A."/>
            <person name="Sandor E."/>
            <person name="Sanguinetti M."/>
            <person name="Schuetze T."/>
            <person name="Sepcic K."/>
            <person name="Shelest E."/>
            <person name="Sherlock G."/>
            <person name="Sophianopoulou V."/>
            <person name="Squina F.M."/>
            <person name="Sun H."/>
            <person name="Susca A."/>
            <person name="Todd R.B."/>
            <person name="Tsang A."/>
            <person name="Unkles S.E."/>
            <person name="van de Wiele N."/>
            <person name="van Rossen-Uffink D."/>
            <person name="Oliveira J.V."/>
            <person name="Vesth T.C."/>
            <person name="Visser J."/>
            <person name="Yu J.-H."/>
            <person name="Zhou M."/>
            <person name="Andersen M.R."/>
            <person name="Archer D.B."/>
            <person name="Baker S.E."/>
            <person name="Benoit I."/>
            <person name="Brakhage A.A."/>
            <person name="Braus G.H."/>
            <person name="Fischer R."/>
            <person name="Frisvad J.C."/>
            <person name="Goldman G.H."/>
            <person name="Houbraken J."/>
            <person name="Oakley B."/>
            <person name="Pocsi I."/>
            <person name="Scazzocchio C."/>
            <person name="Seiboth B."/>
            <person name="vanKuyk P.A."/>
            <person name="Wortman J."/>
            <person name="Dyer P.S."/>
            <person name="Grigoriev I.V."/>
        </authorList>
    </citation>
    <scope>NUCLEOTIDE SEQUENCE [LARGE SCALE GENOMIC DNA]</scope>
    <source>
        <strain evidence="4">ITEM 5010</strain>
    </source>
</reference>
<feature type="compositionally biased region" description="Acidic residues" evidence="2">
    <location>
        <begin position="286"/>
        <end position="295"/>
    </location>
</feature>
<dbReference type="VEuPathDB" id="FungiDB:ASPCADRAFT_208951"/>
<dbReference type="Gene3D" id="1.20.5.370">
    <property type="match status" value="1"/>
</dbReference>
<dbReference type="SUPFAM" id="SSF58022">
    <property type="entry name" value="XRCC4, C-terminal oligomerization domain"/>
    <property type="match status" value="1"/>
</dbReference>
<dbReference type="PANTHER" id="PTHR42067">
    <property type="entry name" value="YALI0C15378P"/>
    <property type="match status" value="1"/>
</dbReference>
<protein>
    <submittedName>
        <fullName evidence="3">Uncharacterized protein</fullName>
    </submittedName>
</protein>
<proteinExistence type="predicted"/>
<feature type="compositionally biased region" description="Basic and acidic residues" evidence="2">
    <location>
        <begin position="222"/>
        <end position="252"/>
    </location>
</feature>
<name>A0A1R3RIZ8_ASPC5</name>